<accession>A0A7V9A8N1</accession>
<reference evidence="1 2" key="1">
    <citation type="submission" date="2020-05" db="EMBL/GenBank/DDBJ databases">
        <title>Bremerella alba sp. nov., a novel planctomycete isolated from the surface of the macroalga Fucus spiralis.</title>
        <authorList>
            <person name="Godinho O."/>
            <person name="Botelho R."/>
            <person name="Albuquerque L."/>
            <person name="Wiegand S."/>
            <person name="Da Costa M.S."/>
            <person name="Lobo-Da-Cunha A."/>
            <person name="Jogler C."/>
            <person name="Lage O.M."/>
        </authorList>
    </citation>
    <scope>NUCLEOTIDE SEQUENCE [LARGE SCALE GENOMIC DNA]</scope>
    <source>
        <strain evidence="1 2">FF15</strain>
    </source>
</reference>
<organism evidence="1 2">
    <name type="scientific">Bremerella alba</name>
    <dbReference type="NCBI Taxonomy" id="980252"/>
    <lineage>
        <taxon>Bacteria</taxon>
        <taxon>Pseudomonadati</taxon>
        <taxon>Planctomycetota</taxon>
        <taxon>Planctomycetia</taxon>
        <taxon>Pirellulales</taxon>
        <taxon>Pirellulaceae</taxon>
        <taxon>Bremerella</taxon>
    </lineage>
</organism>
<comment type="caution">
    <text evidence="1">The sequence shown here is derived from an EMBL/GenBank/DDBJ whole genome shotgun (WGS) entry which is preliminary data.</text>
</comment>
<dbReference type="Proteomes" id="UP000551616">
    <property type="component" value="Unassembled WGS sequence"/>
</dbReference>
<evidence type="ECO:0000313" key="2">
    <source>
        <dbReference type="Proteomes" id="UP000551616"/>
    </source>
</evidence>
<gene>
    <name evidence="1" type="ORF">HOV93_38520</name>
</gene>
<protein>
    <submittedName>
        <fullName evidence="1">Uncharacterized protein</fullName>
    </submittedName>
</protein>
<keyword evidence="2" id="KW-1185">Reference proteome</keyword>
<proteinExistence type="predicted"/>
<name>A0A7V9A8N1_9BACT</name>
<sequence>MLLVAKCDPVRNSDLDYDVEPLKYERDLLIPERELSREIA</sequence>
<dbReference type="EMBL" id="JABRWO010000011">
    <property type="protein sequence ID" value="MBA2116660.1"/>
    <property type="molecule type" value="Genomic_DNA"/>
</dbReference>
<dbReference type="AlphaFoldDB" id="A0A7V9A8N1"/>
<evidence type="ECO:0000313" key="1">
    <source>
        <dbReference type="EMBL" id="MBA2116660.1"/>
    </source>
</evidence>